<dbReference type="Gene3D" id="3.30.200.20">
    <property type="entry name" value="Phosphorylase Kinase, domain 1"/>
    <property type="match status" value="1"/>
</dbReference>
<evidence type="ECO:0000256" key="3">
    <source>
        <dbReference type="ARBA" id="ARBA00022527"/>
    </source>
</evidence>
<sequence>MSTNISNDGVQRPVIKTNPITDDYLVTRHVLGLGINGKVVECTQRTSNQKYALKVLRDVPKARREIQLHSRASSCRHIVSIIDVYENVYGGNRCLLVVMECMEGGELFTSIQARADNAFTEREAAAIMRDIVEAIAFLHHLDIAHRDLKPENLLYTKKGPGAVLKLTDFGFAKYTGSDKSLTTPCYTPYYVAPEVLGPEKYDKSCDMWSLGVIMYILLCGYPPFYSNHGQPISPGMKKRIRNGQYEFPVAEWGQVSDDGVYLVSSHVVTGNCV</sequence>
<dbReference type="FunFam" id="3.30.200.20:FF:000156">
    <property type="entry name" value="MAP kinase-activated protein kinase 3"/>
    <property type="match status" value="1"/>
</dbReference>
<protein>
    <recommendedName>
        <fullName evidence="2">non-specific serine/threonine protein kinase</fullName>
        <ecNumber evidence="2">2.7.11.1</ecNumber>
    </recommendedName>
</protein>
<organism evidence="14 15">
    <name type="scientific">Bugula neritina</name>
    <name type="common">Brown bryozoan</name>
    <name type="synonym">Sertularia neritina</name>
    <dbReference type="NCBI Taxonomy" id="10212"/>
    <lineage>
        <taxon>Eukaryota</taxon>
        <taxon>Metazoa</taxon>
        <taxon>Spiralia</taxon>
        <taxon>Lophotrochozoa</taxon>
        <taxon>Bryozoa</taxon>
        <taxon>Gymnolaemata</taxon>
        <taxon>Cheilostomatida</taxon>
        <taxon>Flustrina</taxon>
        <taxon>Buguloidea</taxon>
        <taxon>Bugulidae</taxon>
        <taxon>Bugula</taxon>
    </lineage>
</organism>
<dbReference type="EMBL" id="VXIV02002770">
    <property type="protein sequence ID" value="KAF6023038.1"/>
    <property type="molecule type" value="Genomic_DNA"/>
</dbReference>
<keyword evidence="4" id="KW-0597">Phosphoprotein</keyword>
<evidence type="ECO:0000256" key="4">
    <source>
        <dbReference type="ARBA" id="ARBA00022553"/>
    </source>
</evidence>
<keyword evidence="6 11" id="KW-0547">Nucleotide-binding</keyword>
<dbReference type="Pfam" id="PF00069">
    <property type="entry name" value="Pkinase"/>
    <property type="match status" value="1"/>
</dbReference>
<evidence type="ECO:0000256" key="1">
    <source>
        <dbReference type="ARBA" id="ARBA00006692"/>
    </source>
</evidence>
<comment type="catalytic activity">
    <reaction evidence="10">
        <text>L-seryl-[protein] + ATP = O-phospho-L-seryl-[protein] + ADP + H(+)</text>
        <dbReference type="Rhea" id="RHEA:17989"/>
        <dbReference type="Rhea" id="RHEA-COMP:9863"/>
        <dbReference type="Rhea" id="RHEA-COMP:11604"/>
        <dbReference type="ChEBI" id="CHEBI:15378"/>
        <dbReference type="ChEBI" id="CHEBI:29999"/>
        <dbReference type="ChEBI" id="CHEBI:30616"/>
        <dbReference type="ChEBI" id="CHEBI:83421"/>
        <dbReference type="ChEBI" id="CHEBI:456216"/>
        <dbReference type="EC" id="2.7.11.1"/>
    </reaction>
</comment>
<reference evidence="14" key="1">
    <citation type="submission" date="2020-06" db="EMBL/GenBank/DDBJ databases">
        <title>Draft genome of Bugula neritina, a colonial animal packing powerful symbionts and potential medicines.</title>
        <authorList>
            <person name="Rayko M."/>
        </authorList>
    </citation>
    <scope>NUCLEOTIDE SEQUENCE [LARGE SCALE GENOMIC DNA]</scope>
    <source>
        <strain evidence="14">Kwan_BN1</strain>
    </source>
</reference>
<dbReference type="OrthoDB" id="40902at2759"/>
<dbReference type="GO" id="GO:0004674">
    <property type="term" value="F:protein serine/threonine kinase activity"/>
    <property type="evidence" value="ECO:0007669"/>
    <property type="project" value="UniProtKB-KW"/>
</dbReference>
<dbReference type="InterPro" id="IPR000719">
    <property type="entry name" value="Prot_kinase_dom"/>
</dbReference>
<keyword evidence="7" id="KW-0418">Kinase</keyword>
<evidence type="ECO:0000256" key="8">
    <source>
        <dbReference type="ARBA" id="ARBA00022840"/>
    </source>
</evidence>
<dbReference type="SUPFAM" id="SSF56112">
    <property type="entry name" value="Protein kinase-like (PK-like)"/>
    <property type="match status" value="1"/>
</dbReference>
<keyword evidence="3 12" id="KW-0723">Serine/threonine-protein kinase</keyword>
<comment type="similarity">
    <text evidence="1">Belongs to the protein kinase superfamily. CAMK Ser/Thr protein kinase family.</text>
</comment>
<dbReference type="InterPro" id="IPR017441">
    <property type="entry name" value="Protein_kinase_ATP_BS"/>
</dbReference>
<keyword evidence="5" id="KW-0808">Transferase</keyword>
<dbReference type="CDD" id="cd14089">
    <property type="entry name" value="STKc_MAPKAPK"/>
    <property type="match status" value="1"/>
</dbReference>
<dbReference type="InterPro" id="IPR011009">
    <property type="entry name" value="Kinase-like_dom_sf"/>
</dbReference>
<dbReference type="AlphaFoldDB" id="A0A7J7JCF2"/>
<evidence type="ECO:0000256" key="11">
    <source>
        <dbReference type="PROSITE-ProRule" id="PRU10141"/>
    </source>
</evidence>
<evidence type="ECO:0000259" key="13">
    <source>
        <dbReference type="PROSITE" id="PS50011"/>
    </source>
</evidence>
<dbReference type="EC" id="2.7.11.1" evidence="2"/>
<gene>
    <name evidence="14" type="ORF">EB796_018651</name>
</gene>
<comment type="catalytic activity">
    <reaction evidence="9">
        <text>L-threonyl-[protein] + ATP = O-phospho-L-threonyl-[protein] + ADP + H(+)</text>
        <dbReference type="Rhea" id="RHEA:46608"/>
        <dbReference type="Rhea" id="RHEA-COMP:11060"/>
        <dbReference type="Rhea" id="RHEA-COMP:11605"/>
        <dbReference type="ChEBI" id="CHEBI:15378"/>
        <dbReference type="ChEBI" id="CHEBI:30013"/>
        <dbReference type="ChEBI" id="CHEBI:30616"/>
        <dbReference type="ChEBI" id="CHEBI:61977"/>
        <dbReference type="ChEBI" id="CHEBI:456216"/>
        <dbReference type="EC" id="2.7.11.1"/>
    </reaction>
</comment>
<dbReference type="GO" id="GO:0005524">
    <property type="term" value="F:ATP binding"/>
    <property type="evidence" value="ECO:0007669"/>
    <property type="project" value="UniProtKB-UniRule"/>
</dbReference>
<proteinExistence type="inferred from homology"/>
<accession>A0A7J7JCF2</accession>
<keyword evidence="8 11" id="KW-0067">ATP-binding</keyword>
<dbReference type="PROSITE" id="PS00108">
    <property type="entry name" value="PROTEIN_KINASE_ST"/>
    <property type="match status" value="1"/>
</dbReference>
<feature type="binding site" evidence="11">
    <location>
        <position position="54"/>
    </location>
    <ligand>
        <name>ATP</name>
        <dbReference type="ChEBI" id="CHEBI:30616"/>
    </ligand>
</feature>
<evidence type="ECO:0000256" key="10">
    <source>
        <dbReference type="ARBA" id="ARBA00048679"/>
    </source>
</evidence>
<evidence type="ECO:0000256" key="5">
    <source>
        <dbReference type="ARBA" id="ARBA00022679"/>
    </source>
</evidence>
<evidence type="ECO:0000313" key="15">
    <source>
        <dbReference type="Proteomes" id="UP000593567"/>
    </source>
</evidence>
<evidence type="ECO:0000256" key="2">
    <source>
        <dbReference type="ARBA" id="ARBA00012513"/>
    </source>
</evidence>
<evidence type="ECO:0000256" key="6">
    <source>
        <dbReference type="ARBA" id="ARBA00022741"/>
    </source>
</evidence>
<dbReference type="PROSITE" id="PS00107">
    <property type="entry name" value="PROTEIN_KINASE_ATP"/>
    <property type="match status" value="1"/>
</dbReference>
<evidence type="ECO:0000256" key="12">
    <source>
        <dbReference type="RuleBase" id="RU000304"/>
    </source>
</evidence>
<evidence type="ECO:0000256" key="9">
    <source>
        <dbReference type="ARBA" id="ARBA00047899"/>
    </source>
</evidence>
<dbReference type="PROSITE" id="PS50011">
    <property type="entry name" value="PROTEIN_KINASE_DOM"/>
    <property type="match status" value="1"/>
</dbReference>
<dbReference type="SMART" id="SM00220">
    <property type="entry name" value="S_TKc"/>
    <property type="match status" value="1"/>
</dbReference>
<feature type="domain" description="Protein kinase" evidence="13">
    <location>
        <begin position="25"/>
        <end position="273"/>
    </location>
</feature>
<dbReference type="Gene3D" id="1.10.510.10">
    <property type="entry name" value="Transferase(Phosphotransferase) domain 1"/>
    <property type="match status" value="1"/>
</dbReference>
<dbReference type="Proteomes" id="UP000593567">
    <property type="component" value="Unassembled WGS sequence"/>
</dbReference>
<name>A0A7J7JCF2_BUGNE</name>
<dbReference type="PANTHER" id="PTHR24347">
    <property type="entry name" value="SERINE/THREONINE-PROTEIN KINASE"/>
    <property type="match status" value="1"/>
</dbReference>
<keyword evidence="15" id="KW-1185">Reference proteome</keyword>
<comment type="caution">
    <text evidence="14">The sequence shown here is derived from an EMBL/GenBank/DDBJ whole genome shotgun (WGS) entry which is preliminary data.</text>
</comment>
<evidence type="ECO:0000313" key="14">
    <source>
        <dbReference type="EMBL" id="KAF6023038.1"/>
    </source>
</evidence>
<dbReference type="InterPro" id="IPR008271">
    <property type="entry name" value="Ser/Thr_kinase_AS"/>
</dbReference>
<evidence type="ECO:0000256" key="7">
    <source>
        <dbReference type="ARBA" id="ARBA00022777"/>
    </source>
</evidence>